<evidence type="ECO:0000259" key="12">
    <source>
        <dbReference type="PROSITE" id="PS51900"/>
    </source>
</evidence>
<dbReference type="CDD" id="cd00798">
    <property type="entry name" value="INT_XerDC_C"/>
    <property type="match status" value="1"/>
</dbReference>
<name>A0ABV5X433_9MICO</name>
<dbReference type="EMBL" id="JBHMAU010000071">
    <property type="protein sequence ID" value="MFB9777114.1"/>
    <property type="molecule type" value="Genomic_DNA"/>
</dbReference>
<dbReference type="InterPro" id="IPR050090">
    <property type="entry name" value="Tyrosine_recombinase_XerCD"/>
</dbReference>
<dbReference type="InterPro" id="IPR002104">
    <property type="entry name" value="Integrase_catalytic"/>
</dbReference>
<evidence type="ECO:0000256" key="2">
    <source>
        <dbReference type="ARBA" id="ARBA00022490"/>
    </source>
</evidence>
<keyword evidence="14" id="KW-1185">Reference proteome</keyword>
<dbReference type="InterPro" id="IPR013762">
    <property type="entry name" value="Integrase-like_cat_sf"/>
</dbReference>
<dbReference type="Gene3D" id="1.10.150.130">
    <property type="match status" value="1"/>
</dbReference>
<evidence type="ECO:0000256" key="3">
    <source>
        <dbReference type="ARBA" id="ARBA00022618"/>
    </source>
</evidence>
<comment type="similarity">
    <text evidence="9">Belongs to the 'phage' integrase family. XerC subfamily.</text>
</comment>
<dbReference type="Gene3D" id="1.10.443.10">
    <property type="entry name" value="Intergrase catalytic core"/>
    <property type="match status" value="1"/>
</dbReference>
<comment type="function">
    <text evidence="9">Site-specific tyrosine recombinase, which acts by catalyzing the cutting and rejoining of the recombining DNA molecules. The XerC-XerD complex is essential to convert dimers of the bacterial chromosome into monomers to permit their segregation at cell division. It also contributes to the segregational stability of plasmids.</text>
</comment>
<keyword evidence="5 9" id="KW-0229">DNA integration</keyword>
<feature type="active site" description="O-(3'-phospho-DNA)-tyrosine intermediate" evidence="9">
    <location>
        <position position="317"/>
    </location>
</feature>
<feature type="domain" description="Tyr recombinase" evidence="11">
    <location>
        <begin position="121"/>
        <end position="330"/>
    </location>
</feature>
<evidence type="ECO:0000256" key="4">
    <source>
        <dbReference type="ARBA" id="ARBA00022829"/>
    </source>
</evidence>
<accession>A0ABV5X433</accession>
<dbReference type="Proteomes" id="UP001589707">
    <property type="component" value="Unassembled WGS sequence"/>
</dbReference>
<dbReference type="InterPro" id="IPR004107">
    <property type="entry name" value="Integrase_SAM-like_N"/>
</dbReference>
<organism evidence="13 14">
    <name type="scientific">Brevibacterium otitidis</name>
    <dbReference type="NCBI Taxonomy" id="53364"/>
    <lineage>
        <taxon>Bacteria</taxon>
        <taxon>Bacillati</taxon>
        <taxon>Actinomycetota</taxon>
        <taxon>Actinomycetes</taxon>
        <taxon>Micrococcales</taxon>
        <taxon>Brevibacteriaceae</taxon>
        <taxon>Brevibacterium</taxon>
    </lineage>
</organism>
<evidence type="ECO:0000256" key="6">
    <source>
        <dbReference type="ARBA" id="ARBA00023125"/>
    </source>
</evidence>
<evidence type="ECO:0000313" key="13">
    <source>
        <dbReference type="EMBL" id="MFB9777114.1"/>
    </source>
</evidence>
<evidence type="ECO:0000256" key="10">
    <source>
        <dbReference type="SAM" id="MobiDB-lite"/>
    </source>
</evidence>
<dbReference type="InterPro" id="IPR010998">
    <property type="entry name" value="Integrase_recombinase_N"/>
</dbReference>
<evidence type="ECO:0000256" key="1">
    <source>
        <dbReference type="ARBA" id="ARBA00004496"/>
    </source>
</evidence>
<dbReference type="InterPro" id="IPR023009">
    <property type="entry name" value="Tyrosine_recombinase_XerC/XerD"/>
</dbReference>
<protein>
    <recommendedName>
        <fullName evidence="9">Tyrosine recombinase XerC</fullName>
    </recommendedName>
</protein>
<dbReference type="PANTHER" id="PTHR30349">
    <property type="entry name" value="PHAGE INTEGRASE-RELATED"/>
    <property type="match status" value="1"/>
</dbReference>
<keyword evidence="8 9" id="KW-0131">Cell cycle</keyword>
<dbReference type="SUPFAM" id="SSF56349">
    <property type="entry name" value="DNA breaking-rejoining enzymes"/>
    <property type="match status" value="1"/>
</dbReference>
<feature type="active site" evidence="9">
    <location>
        <position position="208"/>
    </location>
</feature>
<keyword evidence="3 9" id="KW-0132">Cell division</keyword>
<keyword evidence="6 9" id="KW-0238">DNA-binding</keyword>
<feature type="active site" evidence="9">
    <location>
        <position position="285"/>
    </location>
</feature>
<dbReference type="InterPro" id="IPR044068">
    <property type="entry name" value="CB"/>
</dbReference>
<keyword evidence="7 9" id="KW-0233">DNA recombination</keyword>
<evidence type="ECO:0000259" key="11">
    <source>
        <dbReference type="PROSITE" id="PS51898"/>
    </source>
</evidence>
<reference evidence="13 14" key="1">
    <citation type="submission" date="2024-09" db="EMBL/GenBank/DDBJ databases">
        <authorList>
            <person name="Sun Q."/>
            <person name="Mori K."/>
        </authorList>
    </citation>
    <scope>NUCLEOTIDE SEQUENCE [LARGE SCALE GENOMIC DNA]</scope>
    <source>
        <strain evidence="13 14">JCM 11683</strain>
    </source>
</reference>
<comment type="subunit">
    <text evidence="9">Forms a cyclic heterotetrameric complex composed of two molecules of XerC and two molecules of XerD.</text>
</comment>
<dbReference type="Pfam" id="PF00589">
    <property type="entry name" value="Phage_integrase"/>
    <property type="match status" value="1"/>
</dbReference>
<evidence type="ECO:0000256" key="8">
    <source>
        <dbReference type="ARBA" id="ARBA00023306"/>
    </source>
</evidence>
<feature type="active site" evidence="9">
    <location>
        <position position="282"/>
    </location>
</feature>
<comment type="caution">
    <text evidence="13">The sequence shown here is derived from an EMBL/GenBank/DDBJ whole genome shotgun (WGS) entry which is preliminary data.</text>
</comment>
<evidence type="ECO:0000256" key="9">
    <source>
        <dbReference type="HAMAP-Rule" id="MF_01808"/>
    </source>
</evidence>
<feature type="compositionally biased region" description="Basic and acidic residues" evidence="10">
    <location>
        <begin position="143"/>
        <end position="164"/>
    </location>
</feature>
<feature type="region of interest" description="Disordered" evidence="10">
    <location>
        <begin position="141"/>
        <end position="164"/>
    </location>
</feature>
<proteinExistence type="inferred from homology"/>
<gene>
    <name evidence="9" type="primary">xerC</name>
    <name evidence="13" type="ORF">ACFFN1_12005</name>
</gene>
<feature type="domain" description="Core-binding (CB)" evidence="12">
    <location>
        <begin position="13"/>
        <end position="100"/>
    </location>
</feature>
<dbReference type="HAMAP" id="MF_01808">
    <property type="entry name" value="Recomb_XerC_XerD"/>
    <property type="match status" value="1"/>
</dbReference>
<feature type="active site" evidence="9">
    <location>
        <position position="184"/>
    </location>
</feature>
<evidence type="ECO:0000256" key="5">
    <source>
        <dbReference type="ARBA" id="ARBA00022908"/>
    </source>
</evidence>
<dbReference type="RefSeq" id="WP_376841016.1">
    <property type="nucleotide sequence ID" value="NZ_JBHMAU010000071.1"/>
</dbReference>
<comment type="subcellular location">
    <subcellularLocation>
        <location evidence="1 9">Cytoplasm</location>
    </subcellularLocation>
</comment>
<sequence>MSTSPDTPAQLPGEYAEAFAAFAEELRVHRNASEHTVRNYQSDVRTLLTFLTDDDGHLPLDAIELGNLRQWLLAQSRTGVAPATTARRIAAVRAFCAFCTRHQLMSSNPALRLASPRKASRLPAVLQQRHVDAVMDNAAAPHLQDDPHAGTDAAADKEPEDPKKEALRLRDRALLELLYATGARVSEIAALDTTSIDSGRRLVTVMGKGSRERRVPFGLPAEKALDAWLQRGRPALENDRTAADPQPLFLGARGGRIDVRQIRTVVQTATAALPDAPQLSPHGLRHSAATHMIENGADLREVQEFLGHSSLSSTQIYTHVSLGRLAESYRQAHPRA</sequence>
<feature type="active site" evidence="9">
    <location>
        <position position="308"/>
    </location>
</feature>
<keyword evidence="4 9" id="KW-0159">Chromosome partition</keyword>
<dbReference type="PANTHER" id="PTHR30349:SF77">
    <property type="entry name" value="TYROSINE RECOMBINASE XERC"/>
    <property type="match status" value="1"/>
</dbReference>
<dbReference type="Pfam" id="PF02899">
    <property type="entry name" value="Phage_int_SAM_1"/>
    <property type="match status" value="1"/>
</dbReference>
<evidence type="ECO:0000256" key="7">
    <source>
        <dbReference type="ARBA" id="ARBA00023172"/>
    </source>
</evidence>
<keyword evidence="2 9" id="KW-0963">Cytoplasm</keyword>
<dbReference type="PROSITE" id="PS51900">
    <property type="entry name" value="CB"/>
    <property type="match status" value="1"/>
</dbReference>
<dbReference type="PROSITE" id="PS51898">
    <property type="entry name" value="TYR_RECOMBINASE"/>
    <property type="match status" value="1"/>
</dbReference>
<evidence type="ECO:0000313" key="14">
    <source>
        <dbReference type="Proteomes" id="UP001589707"/>
    </source>
</evidence>
<dbReference type="InterPro" id="IPR011010">
    <property type="entry name" value="DNA_brk_join_enz"/>
</dbReference>